<reference evidence="2 3" key="1">
    <citation type="submission" date="2024-04" db="EMBL/GenBank/DDBJ databases">
        <title>Human intestinal bacterial collection.</title>
        <authorList>
            <person name="Pauvert C."/>
            <person name="Hitch T.C.A."/>
            <person name="Clavel T."/>
        </authorList>
    </citation>
    <scope>NUCLEOTIDE SEQUENCE [LARGE SCALE GENOMIC DNA]</scope>
    <source>
        <strain evidence="2 3">CLA-AA-H236</strain>
    </source>
</reference>
<dbReference type="SMART" id="SM00530">
    <property type="entry name" value="HTH_XRE"/>
    <property type="match status" value="1"/>
</dbReference>
<dbReference type="Pfam" id="PF01381">
    <property type="entry name" value="HTH_3"/>
    <property type="match status" value="1"/>
</dbReference>
<protein>
    <submittedName>
        <fullName evidence="2">Helix-turn-helix transcriptional regulator</fullName>
    </submittedName>
</protein>
<sequence length="123" mass="13965">MTLLADTWKSDQEIIGKKIQEARKAAHMTQEQLSEEMGGTCTNKVISRYEKGKVEMGVQTLIDIAENLQVPVDTLMPERVQVHTEPKDDEMSRLFSGLNEKNKEMLLNMARMMAENEALKIAI</sequence>
<dbReference type="InterPro" id="IPR001387">
    <property type="entry name" value="Cro/C1-type_HTH"/>
</dbReference>
<dbReference type="Proteomes" id="UP001439984">
    <property type="component" value="Unassembled WGS sequence"/>
</dbReference>
<evidence type="ECO:0000259" key="1">
    <source>
        <dbReference type="PROSITE" id="PS50943"/>
    </source>
</evidence>
<dbReference type="PROSITE" id="PS50943">
    <property type="entry name" value="HTH_CROC1"/>
    <property type="match status" value="1"/>
</dbReference>
<name>A0ABV1IJ13_9FIRM</name>
<dbReference type="Gene3D" id="1.10.260.40">
    <property type="entry name" value="lambda repressor-like DNA-binding domains"/>
    <property type="match status" value="1"/>
</dbReference>
<gene>
    <name evidence="2" type="ORF">AAAU72_01235</name>
</gene>
<dbReference type="RefSeq" id="WP_227623829.1">
    <property type="nucleotide sequence ID" value="NZ_JBBNIB010000058.1"/>
</dbReference>
<dbReference type="InterPro" id="IPR010982">
    <property type="entry name" value="Lambda_DNA-bd_dom_sf"/>
</dbReference>
<accession>A0ABV1IJ13</accession>
<comment type="caution">
    <text evidence="2">The sequence shown here is derived from an EMBL/GenBank/DDBJ whole genome shotgun (WGS) entry which is preliminary data.</text>
</comment>
<evidence type="ECO:0000313" key="3">
    <source>
        <dbReference type="Proteomes" id="UP001439984"/>
    </source>
</evidence>
<proteinExistence type="predicted"/>
<feature type="domain" description="HTH cro/C1-type" evidence="1">
    <location>
        <begin position="19"/>
        <end position="75"/>
    </location>
</feature>
<dbReference type="CDD" id="cd00093">
    <property type="entry name" value="HTH_XRE"/>
    <property type="match status" value="1"/>
</dbReference>
<dbReference type="EMBL" id="JBBNIB010000058">
    <property type="protein sequence ID" value="MEQ2686810.1"/>
    <property type="molecule type" value="Genomic_DNA"/>
</dbReference>
<evidence type="ECO:0000313" key="2">
    <source>
        <dbReference type="EMBL" id="MEQ2686810.1"/>
    </source>
</evidence>
<organism evidence="2 3">
    <name type="scientific">Faecalibacterium longum</name>
    <dbReference type="NCBI Taxonomy" id="1851428"/>
    <lineage>
        <taxon>Bacteria</taxon>
        <taxon>Bacillati</taxon>
        <taxon>Bacillota</taxon>
        <taxon>Clostridia</taxon>
        <taxon>Eubacteriales</taxon>
        <taxon>Oscillospiraceae</taxon>
        <taxon>Faecalibacterium</taxon>
    </lineage>
</organism>
<dbReference type="SUPFAM" id="SSF47413">
    <property type="entry name" value="lambda repressor-like DNA-binding domains"/>
    <property type="match status" value="1"/>
</dbReference>
<keyword evidence="3" id="KW-1185">Reference proteome</keyword>